<dbReference type="InterPro" id="IPR018028">
    <property type="entry name" value="Catalase"/>
</dbReference>
<evidence type="ECO:0000256" key="9">
    <source>
        <dbReference type="ARBA" id="ARBA00023324"/>
    </source>
</evidence>
<keyword evidence="5 10" id="KW-0349">Heme</keyword>
<protein>
    <recommendedName>
        <fullName evidence="3 10">Catalase</fullName>
        <ecNumber evidence="3 10">1.11.1.6</ecNumber>
    </recommendedName>
</protein>
<dbReference type="PRINTS" id="PR00067">
    <property type="entry name" value="CATALASE"/>
</dbReference>
<name>A0ABT9PWD6_9HYPH</name>
<dbReference type="PIRSF" id="PIRSF038927">
    <property type="entry name" value="Catalase_clade2"/>
    <property type="match status" value="1"/>
</dbReference>
<dbReference type="CDD" id="cd03132">
    <property type="entry name" value="GATase1_catalase"/>
    <property type="match status" value="1"/>
</dbReference>
<comment type="function">
    <text evidence="10">Decomposes hydrogen peroxide into water and oxygen; serves to protect cells from the toxic effects of hydrogen peroxide.</text>
</comment>
<dbReference type="InterPro" id="IPR024712">
    <property type="entry name" value="Catalase_clade2"/>
</dbReference>
<evidence type="ECO:0000313" key="14">
    <source>
        <dbReference type="EMBL" id="MDP9838717.1"/>
    </source>
</evidence>
<dbReference type="PROSITE" id="PS00438">
    <property type="entry name" value="CATALASE_2"/>
    <property type="match status" value="1"/>
</dbReference>
<dbReference type="InterPro" id="IPR002226">
    <property type="entry name" value="Catalase_haem_BS"/>
</dbReference>
<dbReference type="InterPro" id="IPR041399">
    <property type="entry name" value="Catalase_large_C"/>
</dbReference>
<dbReference type="InterPro" id="IPR029062">
    <property type="entry name" value="Class_I_gatase-like"/>
</dbReference>
<dbReference type="Proteomes" id="UP001241472">
    <property type="component" value="Unassembled WGS sequence"/>
</dbReference>
<dbReference type="InterPro" id="IPR011614">
    <property type="entry name" value="Catalase_core"/>
</dbReference>
<comment type="similarity">
    <text evidence="2">Belongs to the catalase family. HPII subfamily.</text>
</comment>
<evidence type="ECO:0000256" key="1">
    <source>
        <dbReference type="ARBA" id="ARBA00001971"/>
    </source>
</evidence>
<evidence type="ECO:0000259" key="13">
    <source>
        <dbReference type="SMART" id="SM01060"/>
    </source>
</evidence>
<evidence type="ECO:0000256" key="10">
    <source>
        <dbReference type="PIRNR" id="PIRNR038927"/>
    </source>
</evidence>
<evidence type="ECO:0000313" key="15">
    <source>
        <dbReference type="Proteomes" id="UP001241472"/>
    </source>
</evidence>
<dbReference type="SMART" id="SM01060">
    <property type="entry name" value="Catalase"/>
    <property type="match status" value="1"/>
</dbReference>
<dbReference type="InterPro" id="IPR043156">
    <property type="entry name" value="Catalase_clade2_helical"/>
</dbReference>
<keyword evidence="4 10" id="KW-0575">Peroxidase</keyword>
<dbReference type="EMBL" id="JAUSRF010000011">
    <property type="protein sequence ID" value="MDP9838717.1"/>
    <property type="molecule type" value="Genomic_DNA"/>
</dbReference>
<sequence>MSDRLPKSLNKRSRATIVMLARRKGEHISCEDIFEIGTTAMADTKEFETERGQGGETHQRVPSTGPQSAETYLTTNQGIPVSDNQNSLKSGSRGPTLLEDFVLREKIFHFDHERIPERIVHARGSAAHGYFELTESLSDVTSADLFQRPGDKVPVFVRFSTVAGGAGSVDTPRDVRGFAVKFYTQQGNWDLVGNNIPVFFIQDAIKFPDLIHSVKMEADRAYPQAGSAHGTFWDFASLLPETTHMLMWAMSDRAIPRSLRMMQGFGIHTFRFVNKDGKSTFVKFHWKPKLGVQSTVWDEALKLQAADNDYHRRDLWEAIASGNFPEWELGVQLFDDEFASKLPYDVLDATKIIPEEVLPLKIVGRLVLDRNPDNFFAETEQVAYCPANIVPGIDFTNDPLLQGRLFSYLDTQKSRLGTANFHQLPINAPKCPMHNFQRDGMMQMTVPKGRANYEPNSLSMAGEEGGPRECPATGFRSFERASGEHEQGDKLRVRAELFADHYSQARLFWKSQTESEQAHIASSFVFELSKVEFDHVPPRVIANLMNVDKDLATRVADGLGIDLPKANPAAKDPIDLEPSPALSIQKNMVETIEGRKIGILIADGTDAKALAKLKDAIIKSGATPFVVAPKVGKATLSDGKTVKADGQLAGSPSQLFDAVAIVLSKEGTEMLLREAAAIQWVMDAFGHLKAIGHTDEAQPLLQKAGVEPDDGVAGLGDDFLAAAAKRFWDREAKIRLLA</sequence>
<evidence type="ECO:0000256" key="8">
    <source>
        <dbReference type="ARBA" id="ARBA00023004"/>
    </source>
</evidence>
<evidence type="ECO:0000256" key="4">
    <source>
        <dbReference type="ARBA" id="ARBA00022559"/>
    </source>
</evidence>
<feature type="region of interest" description="Disordered" evidence="12">
    <location>
        <begin position="48"/>
        <end position="71"/>
    </location>
</feature>
<dbReference type="EC" id="1.11.1.6" evidence="3 10"/>
<dbReference type="InterPro" id="IPR020835">
    <property type="entry name" value="Catalase_sf"/>
</dbReference>
<feature type="compositionally biased region" description="Polar residues" evidence="12">
    <location>
        <begin position="60"/>
        <end position="71"/>
    </location>
</feature>
<keyword evidence="8 10" id="KW-0408">Iron</keyword>
<gene>
    <name evidence="14" type="ORF">J2T09_003489</name>
</gene>
<dbReference type="Pfam" id="PF00199">
    <property type="entry name" value="Catalase"/>
    <property type="match status" value="1"/>
</dbReference>
<dbReference type="SUPFAM" id="SSF56634">
    <property type="entry name" value="Heme-dependent catalase-like"/>
    <property type="match status" value="1"/>
</dbReference>
<feature type="compositionally biased region" description="Basic and acidic residues" evidence="12">
    <location>
        <begin position="48"/>
        <end position="59"/>
    </location>
</feature>
<dbReference type="SUPFAM" id="SSF52317">
    <property type="entry name" value="Class I glutamine amidotransferase-like"/>
    <property type="match status" value="1"/>
</dbReference>
<keyword evidence="7 10" id="KW-0560">Oxidoreductase</keyword>
<keyword evidence="6 10" id="KW-0479">Metal-binding</keyword>
<evidence type="ECO:0000256" key="11">
    <source>
        <dbReference type="RuleBase" id="RU000498"/>
    </source>
</evidence>
<accession>A0ABT9PWD6</accession>
<dbReference type="InterPro" id="IPR024708">
    <property type="entry name" value="Catalase_AS"/>
</dbReference>
<reference evidence="14 15" key="1">
    <citation type="submission" date="2023-07" db="EMBL/GenBank/DDBJ databases">
        <title>Sorghum-associated microbial communities from plants grown in Nebraska, USA.</title>
        <authorList>
            <person name="Schachtman D."/>
        </authorList>
    </citation>
    <scope>NUCLEOTIDE SEQUENCE [LARGE SCALE GENOMIC DNA]</scope>
    <source>
        <strain evidence="14 15">DS1307</strain>
    </source>
</reference>
<evidence type="ECO:0000256" key="2">
    <source>
        <dbReference type="ARBA" id="ARBA00010660"/>
    </source>
</evidence>
<dbReference type="Pfam" id="PF06628">
    <property type="entry name" value="Catalase-rel"/>
    <property type="match status" value="1"/>
</dbReference>
<feature type="domain" description="Catalase core" evidence="13">
    <location>
        <begin position="74"/>
        <end position="462"/>
    </location>
</feature>
<evidence type="ECO:0000256" key="6">
    <source>
        <dbReference type="ARBA" id="ARBA00022723"/>
    </source>
</evidence>
<keyword evidence="9 10" id="KW-0376">Hydrogen peroxide</keyword>
<dbReference type="Gene3D" id="3.40.50.880">
    <property type="match status" value="1"/>
</dbReference>
<dbReference type="GO" id="GO:0004096">
    <property type="term" value="F:catalase activity"/>
    <property type="evidence" value="ECO:0007669"/>
    <property type="project" value="UniProtKB-EC"/>
</dbReference>
<keyword evidence="15" id="KW-1185">Reference proteome</keyword>
<evidence type="ECO:0000256" key="3">
    <source>
        <dbReference type="ARBA" id="ARBA00012314"/>
    </source>
</evidence>
<comment type="catalytic activity">
    <reaction evidence="10 11">
        <text>2 H2O2 = O2 + 2 H2O</text>
        <dbReference type="Rhea" id="RHEA:20309"/>
        <dbReference type="ChEBI" id="CHEBI:15377"/>
        <dbReference type="ChEBI" id="CHEBI:15379"/>
        <dbReference type="ChEBI" id="CHEBI:16240"/>
        <dbReference type="EC" id="1.11.1.6"/>
    </reaction>
</comment>
<dbReference type="PROSITE" id="PS51402">
    <property type="entry name" value="CATALASE_3"/>
    <property type="match status" value="1"/>
</dbReference>
<comment type="cofactor">
    <cofactor evidence="1 10">
        <name>heme</name>
        <dbReference type="ChEBI" id="CHEBI:30413"/>
    </cofactor>
</comment>
<dbReference type="InterPro" id="IPR010582">
    <property type="entry name" value="Catalase_immune_responsive"/>
</dbReference>
<dbReference type="PANTHER" id="PTHR42821">
    <property type="entry name" value="CATALASE"/>
    <property type="match status" value="1"/>
</dbReference>
<dbReference type="PROSITE" id="PS00437">
    <property type="entry name" value="CATALASE_1"/>
    <property type="match status" value="1"/>
</dbReference>
<organism evidence="14 15">
    <name type="scientific">Neorhizobium huautlense</name>
    <dbReference type="NCBI Taxonomy" id="67774"/>
    <lineage>
        <taxon>Bacteria</taxon>
        <taxon>Pseudomonadati</taxon>
        <taxon>Pseudomonadota</taxon>
        <taxon>Alphaproteobacteria</taxon>
        <taxon>Hyphomicrobiales</taxon>
        <taxon>Rhizobiaceae</taxon>
        <taxon>Rhizobium/Agrobacterium group</taxon>
        <taxon>Neorhizobium</taxon>
    </lineage>
</organism>
<proteinExistence type="inferred from homology"/>
<evidence type="ECO:0000256" key="12">
    <source>
        <dbReference type="SAM" id="MobiDB-lite"/>
    </source>
</evidence>
<evidence type="ECO:0000256" key="5">
    <source>
        <dbReference type="ARBA" id="ARBA00022617"/>
    </source>
</evidence>
<comment type="caution">
    <text evidence="14">The sequence shown here is derived from an EMBL/GenBank/DDBJ whole genome shotgun (WGS) entry which is preliminary data.</text>
</comment>
<dbReference type="Gene3D" id="2.40.180.10">
    <property type="entry name" value="Catalase core domain"/>
    <property type="match status" value="1"/>
</dbReference>
<dbReference type="PANTHER" id="PTHR42821:SF1">
    <property type="entry name" value="CATALASE-B"/>
    <property type="match status" value="1"/>
</dbReference>
<dbReference type="Gene3D" id="1.20.1370.20">
    <property type="match status" value="1"/>
</dbReference>
<dbReference type="Pfam" id="PF18011">
    <property type="entry name" value="Catalase_C"/>
    <property type="match status" value="1"/>
</dbReference>
<evidence type="ECO:0000256" key="7">
    <source>
        <dbReference type="ARBA" id="ARBA00023002"/>
    </source>
</evidence>